<reference evidence="14" key="1">
    <citation type="journal article" date="2008" name="Science">
        <title>Smed-betacatenin-1 is required for anteroposterior blastema polarity in planarian regeneration.</title>
        <authorList>
            <person name="Petersen C.P."/>
            <person name="Reddien P.W."/>
        </authorList>
    </citation>
    <scope>NUCLEOTIDE SEQUENCE</scope>
    <source>
        <strain evidence="14">CIW4</strain>
    </source>
</reference>
<dbReference type="GO" id="GO:0005615">
    <property type="term" value="C:extracellular space"/>
    <property type="evidence" value="ECO:0007669"/>
    <property type="project" value="TreeGrafter"/>
</dbReference>
<keyword evidence="7" id="KW-0221">Differentiation</keyword>
<comment type="subcellular location">
    <subcellularLocation>
        <location evidence="1">Secreted</location>
    </subcellularLocation>
</comment>
<dbReference type="InterPro" id="IPR036790">
    <property type="entry name" value="Frizzled_dom_sf"/>
</dbReference>
<dbReference type="GO" id="GO:0017147">
    <property type="term" value="F:Wnt-protein binding"/>
    <property type="evidence" value="ECO:0007669"/>
    <property type="project" value="TreeGrafter"/>
</dbReference>
<evidence type="ECO:0000256" key="10">
    <source>
        <dbReference type="SAM" id="MobiDB-lite"/>
    </source>
</evidence>
<feature type="disulfide bond" evidence="9">
    <location>
        <begin position="47"/>
        <end position="93"/>
    </location>
</feature>
<feature type="disulfide bond" evidence="9">
    <location>
        <begin position="116"/>
        <end position="140"/>
    </location>
</feature>
<accession>B0LMG1</accession>
<dbReference type="GO" id="GO:0060070">
    <property type="term" value="P:canonical Wnt signaling pathway"/>
    <property type="evidence" value="ECO:0007669"/>
    <property type="project" value="TreeGrafter"/>
</dbReference>
<evidence type="ECO:0000256" key="9">
    <source>
        <dbReference type="PROSITE-ProRule" id="PRU00090"/>
    </source>
</evidence>
<dbReference type="SMART" id="SM00063">
    <property type="entry name" value="FRI"/>
    <property type="match status" value="1"/>
</dbReference>
<dbReference type="SUPFAM" id="SSF63501">
    <property type="entry name" value="Frizzled cysteine-rich domain"/>
    <property type="match status" value="1"/>
</dbReference>
<organism evidence="14">
    <name type="scientific">Schmidtea mediterranea</name>
    <name type="common">Freshwater planarian flatworm</name>
    <dbReference type="NCBI Taxonomy" id="79327"/>
    <lineage>
        <taxon>Eukaryota</taxon>
        <taxon>Metazoa</taxon>
        <taxon>Spiralia</taxon>
        <taxon>Lophotrochozoa</taxon>
        <taxon>Platyhelminthes</taxon>
        <taxon>Rhabditophora</taxon>
        <taxon>Seriata</taxon>
        <taxon>Tricladida</taxon>
        <taxon>Continenticola</taxon>
        <taxon>Geoplanoidea</taxon>
        <taxon>Dugesiidae</taxon>
        <taxon>Schmidtea</taxon>
    </lineage>
</organism>
<keyword evidence="8 9" id="KW-1015">Disulfide bond</keyword>
<dbReference type="EMBL" id="EU296635">
    <property type="protein sequence ID" value="ABY85212.1"/>
    <property type="molecule type" value="mRNA"/>
</dbReference>
<evidence type="ECO:0000313" key="15">
    <source>
        <dbReference type="EMBL" id="AQT19786.1"/>
    </source>
</evidence>
<reference evidence="15" key="3">
    <citation type="journal article" date="2017" name="Dev. Cell">
        <title>Antagonistic Self-Organizing Patterning Systems Control Maintenance and Regeneration of the Anteroposterior Axis in Planarians.</title>
        <authorList>
            <person name="Stuckemann T."/>
            <person name="Cleland J.P."/>
            <person name="Werner S."/>
            <person name="Thi-Kim Vu H."/>
            <person name="Bayersdorf R."/>
            <person name="Liu S.Y."/>
            <person name="Friedrich B."/>
            <person name="Julicher F."/>
            <person name="Rink J.C."/>
        </authorList>
    </citation>
    <scope>NUCLEOTIDE SEQUENCE</scope>
</reference>
<dbReference type="PANTHER" id="PTHR11309">
    <property type="entry name" value="FRIZZLED"/>
    <property type="match status" value="1"/>
</dbReference>
<dbReference type="AlphaFoldDB" id="B0LMG1"/>
<evidence type="ECO:0000256" key="7">
    <source>
        <dbReference type="ARBA" id="ARBA00022782"/>
    </source>
</evidence>
<evidence type="ECO:0000259" key="13">
    <source>
        <dbReference type="PROSITE" id="PS50189"/>
    </source>
</evidence>
<dbReference type="InterPro" id="IPR001134">
    <property type="entry name" value="Netrin_domain"/>
</dbReference>
<reference evidence="15" key="2">
    <citation type="submission" date="2016-12" db="EMBL/GenBank/DDBJ databases">
        <authorList>
            <person name="Song W.-J."/>
            <person name="Kurnit D.M."/>
        </authorList>
    </citation>
    <scope>NUCLEOTIDE SEQUENCE</scope>
</reference>
<dbReference type="InterPro" id="IPR008993">
    <property type="entry name" value="TIMP-like_OB-fold"/>
</dbReference>
<dbReference type="SUPFAM" id="SSF50242">
    <property type="entry name" value="TIMP-like"/>
    <property type="match status" value="1"/>
</dbReference>
<keyword evidence="6 11" id="KW-0732">Signal</keyword>
<evidence type="ECO:0000256" key="8">
    <source>
        <dbReference type="ARBA" id="ARBA00023157"/>
    </source>
</evidence>
<dbReference type="FunFam" id="1.10.2000.10:FF:000001">
    <property type="entry name" value="secreted frizzled-related protein 2"/>
    <property type="match status" value="1"/>
</dbReference>
<feature type="region of interest" description="Disordered" evidence="10">
    <location>
        <begin position="318"/>
        <end position="342"/>
    </location>
</feature>
<keyword evidence="5" id="KW-0879">Wnt signaling pathway</keyword>
<gene>
    <name evidence="14" type="primary">sfrp1</name>
</gene>
<evidence type="ECO:0000256" key="4">
    <source>
        <dbReference type="ARBA" id="ARBA00022525"/>
    </source>
</evidence>
<sequence>MEMTKIFPLSLLLFISNVNSFIGDWQAFQSGYTIDQCYQIPDNFTLCSNVGYRLMVLPNYIQHESIEEAAQHSKVWMGLVNTQCHVDIKKFICSLYAPVCISNQRNQKVPPCRELCVTVKESCLPSMKMYGFDWPTIMKCSKFPQFKNSLCIPKTVVPGKKCDLCMKIASYEVIANRFCLSPIVIRAKIKRIIPTSGNAIQIILQKKSKFLKFQANFSQNALELNLKCNCTNLKFKQRALKGRWIIMAQIDSDNKAVVNFISKWKRKKAEFKHSMKIIQNFGHIVCKSKLPDGISLRERYAAYLKMNNQLKYSNERKLQTRKFRKQKSRKSVKPNNRSAGIS</sequence>
<dbReference type="GO" id="GO:0035567">
    <property type="term" value="P:non-canonical Wnt signaling pathway"/>
    <property type="evidence" value="ECO:0007669"/>
    <property type="project" value="TreeGrafter"/>
</dbReference>
<dbReference type="Pfam" id="PF01392">
    <property type="entry name" value="Fz"/>
    <property type="match status" value="1"/>
</dbReference>
<comment type="similarity">
    <text evidence="2">Belongs to the secreted frizzled-related protein (sFRP) family.</text>
</comment>
<keyword evidence="3" id="KW-0217">Developmental protein</keyword>
<dbReference type="PROSITE" id="PS50189">
    <property type="entry name" value="NTR"/>
    <property type="match status" value="1"/>
</dbReference>
<evidence type="ECO:0000256" key="11">
    <source>
        <dbReference type="SAM" id="SignalP"/>
    </source>
</evidence>
<proteinExistence type="evidence at transcript level"/>
<dbReference type="PANTHER" id="PTHR11309:SF148">
    <property type="entry name" value="SECRETED FRIZZLED-RELATED PROTEIN 1"/>
    <property type="match status" value="1"/>
</dbReference>
<evidence type="ECO:0000256" key="5">
    <source>
        <dbReference type="ARBA" id="ARBA00022687"/>
    </source>
</evidence>
<evidence type="ECO:0000256" key="6">
    <source>
        <dbReference type="ARBA" id="ARBA00022729"/>
    </source>
</evidence>
<evidence type="ECO:0000256" key="2">
    <source>
        <dbReference type="ARBA" id="ARBA00010054"/>
    </source>
</evidence>
<dbReference type="GO" id="GO:0030154">
    <property type="term" value="P:cell differentiation"/>
    <property type="evidence" value="ECO:0007669"/>
    <property type="project" value="UniProtKB-KW"/>
</dbReference>
<dbReference type="Gene3D" id="2.40.50.120">
    <property type="match status" value="1"/>
</dbReference>
<evidence type="ECO:0000256" key="1">
    <source>
        <dbReference type="ARBA" id="ARBA00004613"/>
    </source>
</evidence>
<feature type="chain" id="PRO_5015086977" evidence="11">
    <location>
        <begin position="21"/>
        <end position="342"/>
    </location>
</feature>
<feature type="signal peptide" evidence="11">
    <location>
        <begin position="1"/>
        <end position="20"/>
    </location>
</feature>
<feature type="domain" description="FZ" evidence="12">
    <location>
        <begin position="32"/>
        <end position="168"/>
    </location>
</feature>
<feature type="domain" description="NTR" evidence="13">
    <location>
        <begin position="162"/>
        <end position="286"/>
    </location>
</feature>
<feature type="compositionally biased region" description="Basic residues" evidence="10">
    <location>
        <begin position="319"/>
        <end position="332"/>
    </location>
</feature>
<dbReference type="InterPro" id="IPR015526">
    <property type="entry name" value="Frizzled/SFRP"/>
</dbReference>
<dbReference type="PROSITE" id="PS50038">
    <property type="entry name" value="FZ"/>
    <property type="match status" value="1"/>
</dbReference>
<evidence type="ECO:0000256" key="3">
    <source>
        <dbReference type="ARBA" id="ARBA00022473"/>
    </source>
</evidence>
<evidence type="ECO:0000313" key="14">
    <source>
        <dbReference type="EMBL" id="ABY85212.1"/>
    </source>
</evidence>
<dbReference type="Gene3D" id="1.10.2000.10">
    <property type="entry name" value="Frizzled cysteine-rich domain"/>
    <property type="match status" value="1"/>
</dbReference>
<comment type="caution">
    <text evidence="9">Lacks conserved residue(s) required for the propagation of feature annotation.</text>
</comment>
<dbReference type="EMBL" id="KY348681">
    <property type="protein sequence ID" value="AQT19786.1"/>
    <property type="molecule type" value="mRNA"/>
</dbReference>
<evidence type="ECO:0000259" key="12">
    <source>
        <dbReference type="PROSITE" id="PS50038"/>
    </source>
</evidence>
<keyword evidence="4" id="KW-0964">Secreted</keyword>
<dbReference type="OrthoDB" id="5985572at2759"/>
<protein>
    <submittedName>
        <fullName evidence="14">Secreted frizzled-related protein 1</fullName>
    </submittedName>
</protein>
<dbReference type="InterPro" id="IPR020067">
    <property type="entry name" value="Frizzled_dom"/>
</dbReference>
<feature type="compositionally biased region" description="Polar residues" evidence="10">
    <location>
        <begin position="333"/>
        <end position="342"/>
    </location>
</feature>
<name>B0LMG1_SCHMD</name>